<evidence type="ECO:0000256" key="2">
    <source>
        <dbReference type="ARBA" id="ARBA00023235"/>
    </source>
</evidence>
<dbReference type="RefSeq" id="WP_154569953.1">
    <property type="nucleotide sequence ID" value="NZ_VWSJ01000001.1"/>
</dbReference>
<keyword evidence="5" id="KW-1185">Reference proteome</keyword>
<accession>A0A6L5WH26</accession>
<dbReference type="PANTHER" id="PTHR35530">
    <property type="entry name" value="TAUTOMERASE-RELATED"/>
    <property type="match status" value="1"/>
</dbReference>
<comment type="similarity">
    <text evidence="1">Belongs to the 4-oxalocrotonate tautomerase family.</text>
</comment>
<name>A0A6L5WH26_9BACT</name>
<evidence type="ECO:0000313" key="5">
    <source>
        <dbReference type="Proteomes" id="UP000476338"/>
    </source>
</evidence>
<dbReference type="AlphaFoldDB" id="A0A6L5WH26"/>
<evidence type="ECO:0000259" key="3">
    <source>
        <dbReference type="Pfam" id="PF01361"/>
    </source>
</evidence>
<gene>
    <name evidence="4" type="ORF">F1B92_00450</name>
</gene>
<dbReference type="Proteomes" id="UP000476338">
    <property type="component" value="Unassembled WGS sequence"/>
</dbReference>
<dbReference type="InterPro" id="IPR014347">
    <property type="entry name" value="Tautomerase/MIF_sf"/>
</dbReference>
<dbReference type="PANTHER" id="PTHR35530:SF2">
    <property type="entry name" value="BSL4019 PROTEIN"/>
    <property type="match status" value="1"/>
</dbReference>
<protein>
    <submittedName>
        <fullName evidence="4">4-oxalocrotonate tautomerase family protein</fullName>
    </submittedName>
</protein>
<dbReference type="Pfam" id="PF01361">
    <property type="entry name" value="Tautomerase"/>
    <property type="match status" value="1"/>
</dbReference>
<reference evidence="4 5" key="2">
    <citation type="submission" date="2020-03" db="EMBL/GenBank/DDBJ databases">
        <title>Campylobacter portucalensis sp. nov., a new species of Campylobacter isolated from the reproductive tract of bulls.</title>
        <authorList>
            <person name="Silva M.F."/>
            <person name="Pereira G."/>
            <person name="Carneiro C."/>
            <person name="Hemphill A."/>
            <person name="Mateus L."/>
            <person name="Lopes-Da-Costa L."/>
            <person name="Silva E."/>
        </authorList>
    </citation>
    <scope>NUCLEOTIDE SEQUENCE [LARGE SCALE GENOMIC DNA]</scope>
    <source>
        <strain evidence="4 5">FMV-PI01</strain>
    </source>
</reference>
<organism evidence="4 5">
    <name type="scientific">Campylobacter portucalensis</name>
    <dbReference type="NCBI Taxonomy" id="2608384"/>
    <lineage>
        <taxon>Bacteria</taxon>
        <taxon>Pseudomonadati</taxon>
        <taxon>Campylobacterota</taxon>
        <taxon>Epsilonproteobacteria</taxon>
        <taxon>Campylobacterales</taxon>
        <taxon>Campylobacteraceae</taxon>
        <taxon>Campylobacter</taxon>
    </lineage>
</organism>
<dbReference type="Gene3D" id="3.30.429.10">
    <property type="entry name" value="Macrophage Migration Inhibitory Factor"/>
    <property type="match status" value="1"/>
</dbReference>
<evidence type="ECO:0000313" key="4">
    <source>
        <dbReference type="EMBL" id="MSN95682.1"/>
    </source>
</evidence>
<dbReference type="GO" id="GO:0016853">
    <property type="term" value="F:isomerase activity"/>
    <property type="evidence" value="ECO:0007669"/>
    <property type="project" value="UniProtKB-KW"/>
</dbReference>
<keyword evidence="2" id="KW-0413">Isomerase</keyword>
<dbReference type="InterPro" id="IPR004370">
    <property type="entry name" value="4-OT-like_dom"/>
</dbReference>
<comment type="caution">
    <text evidence="4">The sequence shown here is derived from an EMBL/GenBank/DDBJ whole genome shotgun (WGS) entry which is preliminary data.</text>
</comment>
<dbReference type="EMBL" id="VWSJ01000001">
    <property type="protein sequence ID" value="MSN95682.1"/>
    <property type="molecule type" value="Genomic_DNA"/>
</dbReference>
<sequence>MPFINVKLTNPLPDKETQDKIASEITEIFIQNLGKVPERTVVVFEGVNASDFYFGGKSVEDIKKGVK</sequence>
<dbReference type="SUPFAM" id="SSF55331">
    <property type="entry name" value="Tautomerase/MIF"/>
    <property type="match status" value="1"/>
</dbReference>
<evidence type="ECO:0000256" key="1">
    <source>
        <dbReference type="ARBA" id="ARBA00006723"/>
    </source>
</evidence>
<proteinExistence type="inferred from homology"/>
<reference evidence="4 5" key="1">
    <citation type="submission" date="2019-09" db="EMBL/GenBank/DDBJ databases">
        <authorList>
            <person name="Silva M."/>
            <person name="Pereira G."/>
            <person name="Lopes-Da-Costa L."/>
            <person name="Silva E."/>
        </authorList>
    </citation>
    <scope>NUCLEOTIDE SEQUENCE [LARGE SCALE GENOMIC DNA]</scope>
    <source>
        <strain evidence="4 5">FMV-PI01</strain>
    </source>
</reference>
<feature type="domain" description="4-oxalocrotonate tautomerase-like" evidence="3">
    <location>
        <begin position="2"/>
        <end position="61"/>
    </location>
</feature>